<feature type="binding site" evidence="19">
    <location>
        <position position="320"/>
    </location>
    <ligand>
        <name>GTP</name>
        <dbReference type="ChEBI" id="CHEBI:37565"/>
    </ligand>
</feature>
<comment type="cofactor">
    <cofactor evidence="2">
        <name>Mn(2+)</name>
        <dbReference type="ChEBI" id="CHEBI:29035"/>
    </cofactor>
</comment>
<dbReference type="UniPathway" id="UPA00275">
    <property type="reaction ID" value="UER00399"/>
</dbReference>
<evidence type="ECO:0000256" key="8">
    <source>
        <dbReference type="ARBA" id="ARBA00022723"/>
    </source>
</evidence>
<feature type="active site" description="Nucleophile" evidence="19">
    <location>
        <position position="334"/>
    </location>
</feature>
<feature type="binding site" evidence="19">
    <location>
        <position position="259"/>
    </location>
    <ligand>
        <name>Zn(2+)</name>
        <dbReference type="ChEBI" id="CHEBI:29105"/>
        <note>catalytic</note>
    </ligand>
</feature>
<dbReference type="NCBIfam" id="NF001591">
    <property type="entry name" value="PRK00393.1"/>
    <property type="match status" value="1"/>
</dbReference>
<comment type="catalytic activity">
    <reaction evidence="18 19">
        <text>GTP + 4 H2O = 2,5-diamino-6-hydroxy-4-(5-phosphoribosylamino)-pyrimidine + formate + 2 phosphate + 3 H(+)</text>
        <dbReference type="Rhea" id="RHEA:23704"/>
        <dbReference type="ChEBI" id="CHEBI:15377"/>
        <dbReference type="ChEBI" id="CHEBI:15378"/>
        <dbReference type="ChEBI" id="CHEBI:15740"/>
        <dbReference type="ChEBI" id="CHEBI:37565"/>
        <dbReference type="ChEBI" id="CHEBI:43474"/>
        <dbReference type="ChEBI" id="CHEBI:58614"/>
        <dbReference type="EC" id="3.5.4.25"/>
    </reaction>
</comment>
<dbReference type="GO" id="GO:0005525">
    <property type="term" value="F:GTP binding"/>
    <property type="evidence" value="ECO:0007669"/>
    <property type="project" value="UniProtKB-KW"/>
</dbReference>
<dbReference type="NCBIfam" id="TIGR00506">
    <property type="entry name" value="ribB"/>
    <property type="match status" value="1"/>
</dbReference>
<evidence type="ECO:0000256" key="7">
    <source>
        <dbReference type="ARBA" id="ARBA00022619"/>
    </source>
</evidence>
<dbReference type="Pfam" id="PF00925">
    <property type="entry name" value="GTP_cyclohydro2"/>
    <property type="match status" value="1"/>
</dbReference>
<feature type="domain" description="GTP cyclohydrolase II" evidence="21">
    <location>
        <begin position="214"/>
        <end position="374"/>
    </location>
</feature>
<feature type="binding site" evidence="20">
    <location>
        <begin position="144"/>
        <end position="148"/>
    </location>
    <ligand>
        <name>D-ribulose 5-phosphate</name>
        <dbReference type="ChEBI" id="CHEBI:58121"/>
    </ligand>
</feature>
<evidence type="ECO:0000256" key="19">
    <source>
        <dbReference type="HAMAP-Rule" id="MF_00179"/>
    </source>
</evidence>
<dbReference type="AlphaFoldDB" id="A0A239LFQ5"/>
<accession>A0A239LFQ5</accession>
<keyword evidence="12 20" id="KW-0460">Magnesium</keyword>
<evidence type="ECO:0000256" key="2">
    <source>
        <dbReference type="ARBA" id="ARBA00001936"/>
    </source>
</evidence>
<feature type="site" description="Essential for catalytic activity" evidence="20">
    <location>
        <position position="130"/>
    </location>
</feature>
<comment type="catalytic activity">
    <reaction evidence="1 20">
        <text>D-ribulose 5-phosphate = (2S)-2-hydroxy-3-oxobutyl phosphate + formate + H(+)</text>
        <dbReference type="Rhea" id="RHEA:18457"/>
        <dbReference type="ChEBI" id="CHEBI:15378"/>
        <dbReference type="ChEBI" id="CHEBI:15740"/>
        <dbReference type="ChEBI" id="CHEBI:58121"/>
        <dbReference type="ChEBI" id="CHEBI:58830"/>
        <dbReference type="EC" id="4.1.99.12"/>
    </reaction>
</comment>
<evidence type="ECO:0000256" key="20">
    <source>
        <dbReference type="HAMAP-Rule" id="MF_00180"/>
    </source>
</evidence>
<dbReference type="Gene3D" id="3.90.870.10">
    <property type="entry name" value="DHBP synthase"/>
    <property type="match status" value="1"/>
</dbReference>
<evidence type="ECO:0000256" key="13">
    <source>
        <dbReference type="ARBA" id="ARBA00023134"/>
    </source>
</evidence>
<keyword evidence="13 19" id="KW-0342">GTP-binding</keyword>
<feature type="binding site" evidence="19">
    <location>
        <position position="360"/>
    </location>
    <ligand>
        <name>GTP</name>
        <dbReference type="ChEBI" id="CHEBI:37565"/>
    </ligand>
</feature>
<comment type="function">
    <text evidence="17 19">Catalyzes the conversion of GTP to 2,5-diamino-6-ribosylamino-4(3H)-pyrimidinone 5'-phosphate (DARP), formate and pyrophosphate.</text>
</comment>
<keyword evidence="11 19" id="KW-0862">Zinc</keyword>
<evidence type="ECO:0000256" key="17">
    <source>
        <dbReference type="ARBA" id="ARBA00043932"/>
    </source>
</evidence>
<dbReference type="GO" id="GO:0008686">
    <property type="term" value="F:3,4-dihydroxy-2-butanone-4-phosphate synthase activity"/>
    <property type="evidence" value="ECO:0007669"/>
    <property type="project" value="UniProtKB-UniRule"/>
</dbReference>
<evidence type="ECO:0000256" key="11">
    <source>
        <dbReference type="ARBA" id="ARBA00022833"/>
    </source>
</evidence>
<evidence type="ECO:0000256" key="10">
    <source>
        <dbReference type="ARBA" id="ARBA00022801"/>
    </source>
</evidence>
<evidence type="ECO:0000256" key="1">
    <source>
        <dbReference type="ARBA" id="ARBA00000141"/>
    </source>
</evidence>
<feature type="site" description="Essential for catalytic activity" evidence="20">
    <location>
        <position position="168"/>
    </location>
</feature>
<feature type="binding site" evidence="19">
    <location>
        <position position="275"/>
    </location>
    <ligand>
        <name>GTP</name>
        <dbReference type="ChEBI" id="CHEBI:37565"/>
    </ligand>
</feature>
<evidence type="ECO:0000259" key="21">
    <source>
        <dbReference type="Pfam" id="PF00925"/>
    </source>
</evidence>
<dbReference type="EC" id="4.1.99.12" evidence="20"/>
<comment type="pathway">
    <text evidence="4 19">Cofactor biosynthesis; riboflavin biosynthesis; 5-amino-6-(D-ribitylamino)uracil from GTP: step 1/4.</text>
</comment>
<comment type="cofactor">
    <cofactor evidence="20">
        <name>Mg(2+)</name>
        <dbReference type="ChEBI" id="CHEBI:18420"/>
    </cofactor>
    <cofactor evidence="20">
        <name>Mn(2+)</name>
        <dbReference type="ChEBI" id="CHEBI:29035"/>
    </cofactor>
    <text evidence="20">Binds 2 divalent metal cations per subunit. Magnesium or manganese.</text>
</comment>
<dbReference type="EMBL" id="FZOW01000013">
    <property type="protein sequence ID" value="SNT29466.1"/>
    <property type="molecule type" value="Genomic_DNA"/>
</dbReference>
<dbReference type="CDD" id="cd00641">
    <property type="entry name" value="GTP_cyclohydro2"/>
    <property type="match status" value="1"/>
</dbReference>
<dbReference type="Proteomes" id="UP000198327">
    <property type="component" value="Unassembled WGS sequence"/>
</dbReference>
<evidence type="ECO:0000256" key="18">
    <source>
        <dbReference type="ARBA" id="ARBA00049295"/>
    </source>
</evidence>
<dbReference type="NCBIfam" id="NF006803">
    <property type="entry name" value="PRK09311.1"/>
    <property type="match status" value="1"/>
</dbReference>
<reference evidence="23" key="1">
    <citation type="submission" date="2017-06" db="EMBL/GenBank/DDBJ databases">
        <authorList>
            <person name="Varghese N."/>
            <person name="Submissions S."/>
        </authorList>
    </citation>
    <scope>NUCLEOTIDE SEQUENCE [LARGE SCALE GENOMIC DNA]</scope>
    <source>
        <strain evidence="23">JCM 23211</strain>
    </source>
</reference>
<dbReference type="HAMAP" id="MF_00180">
    <property type="entry name" value="RibB"/>
    <property type="match status" value="1"/>
</dbReference>
<dbReference type="RefSeq" id="WP_089249672.1">
    <property type="nucleotide sequence ID" value="NZ_FZOW01000013.1"/>
</dbReference>
<feature type="binding site" evidence="20">
    <location>
        <position position="147"/>
    </location>
    <ligand>
        <name>Mg(2+)</name>
        <dbReference type="ChEBI" id="CHEBI:18420"/>
        <label>2</label>
    </ligand>
</feature>
<keyword evidence="14 20" id="KW-0464">Manganese</keyword>
<comment type="similarity">
    <text evidence="6">In the N-terminal section; belongs to the DHBP synthase family.</text>
</comment>
<dbReference type="FunFam" id="3.90.870.10:FF:000001">
    <property type="entry name" value="Riboflavin biosynthesis protein RibBA"/>
    <property type="match status" value="1"/>
</dbReference>
<dbReference type="SUPFAM" id="SSF55821">
    <property type="entry name" value="YrdC/RibB"/>
    <property type="match status" value="1"/>
</dbReference>
<keyword evidence="16" id="KW-0511">Multifunctional enzyme</keyword>
<feature type="binding site" evidence="20">
    <location>
        <position position="32"/>
    </location>
    <ligand>
        <name>Mg(2+)</name>
        <dbReference type="ChEBI" id="CHEBI:18420"/>
        <label>2</label>
    </ligand>
</feature>
<feature type="active site" description="Proton acceptor" evidence="19">
    <location>
        <position position="332"/>
    </location>
</feature>
<dbReference type="EC" id="3.5.4.25" evidence="19"/>
<keyword evidence="15 20" id="KW-0456">Lyase</keyword>
<evidence type="ECO:0000256" key="6">
    <source>
        <dbReference type="ARBA" id="ARBA00005520"/>
    </source>
</evidence>
<dbReference type="InterPro" id="IPR032677">
    <property type="entry name" value="GTP_cyclohydro_II"/>
</dbReference>
<dbReference type="HAMAP" id="MF_00179">
    <property type="entry name" value="RibA"/>
    <property type="match status" value="1"/>
</dbReference>
<organism evidence="22 23">
    <name type="scientific">Rhodococcoides kyotonense</name>
    <dbReference type="NCBI Taxonomy" id="398843"/>
    <lineage>
        <taxon>Bacteria</taxon>
        <taxon>Bacillati</taxon>
        <taxon>Actinomycetota</taxon>
        <taxon>Actinomycetes</taxon>
        <taxon>Mycobacteriales</taxon>
        <taxon>Nocardiaceae</taxon>
        <taxon>Rhodococcoides</taxon>
    </lineage>
</organism>
<keyword evidence="8 20" id="KW-0479">Metal-binding</keyword>
<dbReference type="FunFam" id="3.40.50.10990:FF:000001">
    <property type="entry name" value="Riboflavin biosynthesis protein RibBA"/>
    <property type="match status" value="1"/>
</dbReference>
<feature type="binding site" evidence="20">
    <location>
        <position position="32"/>
    </location>
    <ligand>
        <name>Mg(2+)</name>
        <dbReference type="ChEBI" id="CHEBI:18420"/>
        <label>1</label>
    </ligand>
</feature>
<dbReference type="OrthoDB" id="9793111at2"/>
<dbReference type="Pfam" id="PF00926">
    <property type="entry name" value="DHBP_synthase"/>
    <property type="match status" value="1"/>
</dbReference>
<dbReference type="GO" id="GO:0003935">
    <property type="term" value="F:GTP cyclohydrolase II activity"/>
    <property type="evidence" value="ECO:0007669"/>
    <property type="project" value="UniProtKB-UniRule"/>
</dbReference>
<dbReference type="InterPro" id="IPR000926">
    <property type="entry name" value="RibA"/>
</dbReference>
<keyword evidence="7 20" id="KW-0686">Riboflavin biosynthesis</keyword>
<feature type="binding site" evidence="19">
    <location>
        <begin position="254"/>
        <end position="258"/>
    </location>
    <ligand>
        <name>GTP</name>
        <dbReference type="ChEBI" id="CHEBI:37565"/>
    </ligand>
</feature>
<proteinExistence type="inferred from homology"/>
<comment type="cofactor">
    <cofactor evidence="19">
        <name>Zn(2+)</name>
        <dbReference type="ChEBI" id="CHEBI:29105"/>
    </cofactor>
    <text evidence="19">Binds 1 zinc ion per subunit.</text>
</comment>
<feature type="binding site" evidence="19">
    <location>
        <position position="272"/>
    </location>
    <ligand>
        <name>Zn(2+)</name>
        <dbReference type="ChEBI" id="CHEBI:29105"/>
        <note>catalytic</note>
    </ligand>
</feature>
<dbReference type="NCBIfam" id="TIGR00505">
    <property type="entry name" value="ribA"/>
    <property type="match status" value="1"/>
</dbReference>
<evidence type="ECO:0000256" key="3">
    <source>
        <dbReference type="ARBA" id="ARBA00002284"/>
    </source>
</evidence>
<dbReference type="GO" id="GO:0009231">
    <property type="term" value="P:riboflavin biosynthetic process"/>
    <property type="evidence" value="ECO:0007669"/>
    <property type="project" value="UniProtKB-UniRule"/>
</dbReference>
<keyword evidence="23" id="KW-1185">Reference proteome</keyword>
<evidence type="ECO:0000313" key="23">
    <source>
        <dbReference type="Proteomes" id="UP000198327"/>
    </source>
</evidence>
<dbReference type="GO" id="GO:0005829">
    <property type="term" value="C:cytosol"/>
    <property type="evidence" value="ECO:0007669"/>
    <property type="project" value="TreeGrafter"/>
</dbReference>
<dbReference type="GO" id="GO:0008270">
    <property type="term" value="F:zinc ion binding"/>
    <property type="evidence" value="ECO:0007669"/>
    <property type="project" value="UniProtKB-UniRule"/>
</dbReference>
<evidence type="ECO:0000256" key="5">
    <source>
        <dbReference type="ARBA" id="ARBA00004904"/>
    </source>
</evidence>
<dbReference type="InterPro" id="IPR000422">
    <property type="entry name" value="DHBP_synthase_RibB"/>
</dbReference>
<comment type="pathway">
    <text evidence="5 20">Cofactor biosynthesis; riboflavin biosynthesis; 2-hydroxy-3-oxobutyl phosphate from D-ribulose 5-phosphate: step 1/1.</text>
</comment>
<dbReference type="SUPFAM" id="SSF142695">
    <property type="entry name" value="RibA-like"/>
    <property type="match status" value="1"/>
</dbReference>
<dbReference type="PANTHER" id="PTHR21327">
    <property type="entry name" value="GTP CYCLOHYDROLASE II-RELATED"/>
    <property type="match status" value="1"/>
</dbReference>
<evidence type="ECO:0000256" key="12">
    <source>
        <dbReference type="ARBA" id="ARBA00022842"/>
    </source>
</evidence>
<comment type="similarity">
    <text evidence="19">Belongs to the GTP cyclohydrolase II family.</text>
</comment>
<comment type="function">
    <text evidence="3 20">Catalyzes the conversion of D-ribulose 5-phosphate to formate and 3,4-dihydroxy-2-butanone 4-phosphate.</text>
</comment>
<feature type="binding site" evidence="20">
    <location>
        <begin position="31"/>
        <end position="32"/>
    </location>
    <ligand>
        <name>D-ribulose 5-phosphate</name>
        <dbReference type="ChEBI" id="CHEBI:58121"/>
    </ligand>
</feature>
<sequence>MSTPSFVTEVERAVADIAAGRAVVVVDDHDRENEGDLIFAAEHATAELVAFTIRHGSGVLCVPMRGDRLDALNLPPMVSDNEDPKGTAYTISVDARTGVSTGISAADRARTLRLLGAGDTRAEQLTRPGHVFPLRAREGGVLERPGHTEAAVDLTSLAGLHPAGAICEIVNDDGTMMRGDELDSFCATHGLNNLAIADIVRYRRWTSALTISPTVALPTEHAVFQMTAVTDESGLEHAVLALGDIEGQDDVLVRVHSECLTGDVFGSRRCDCGPQLDRALAEIARVGTGVVVYLRGHEGRGIGLLQKLRAYELQERGYDTVDANTALGLPIDARDFGCAARILDTLGIRSVNLMTNNPHKVSGLTSYGTDVLRTTPLHVEAHDDNHRYLLTKAERLGHALLT</sequence>
<name>A0A239LFQ5_9NOCA</name>
<evidence type="ECO:0000256" key="14">
    <source>
        <dbReference type="ARBA" id="ARBA00023211"/>
    </source>
</evidence>
<dbReference type="Gene3D" id="3.40.50.10990">
    <property type="entry name" value="GTP cyclohydrolase II"/>
    <property type="match status" value="1"/>
</dbReference>
<evidence type="ECO:0000256" key="16">
    <source>
        <dbReference type="ARBA" id="ARBA00023268"/>
    </source>
</evidence>
<dbReference type="PIRSF" id="PIRSF001259">
    <property type="entry name" value="RibA"/>
    <property type="match status" value="1"/>
</dbReference>
<protein>
    <recommendedName>
        <fullName evidence="19 20">Multifunctional fusion protein</fullName>
    </recommendedName>
    <domain>
        <recommendedName>
            <fullName evidence="19">GTP cyclohydrolase-2</fullName>
            <ecNumber evidence="19">3.5.4.25</ecNumber>
        </recommendedName>
        <alternativeName>
            <fullName evidence="19">GTP cyclohydrolase II</fullName>
        </alternativeName>
    </domain>
    <domain>
        <recommendedName>
            <fullName evidence="20">3,4-dihydroxy-2-butanone 4-phosphate synthase</fullName>
            <shortName evidence="20">DHBP synthase</shortName>
            <ecNumber evidence="20">4.1.99.12</ecNumber>
        </recommendedName>
    </domain>
</protein>
<feature type="binding site" evidence="19">
    <location>
        <position position="355"/>
    </location>
    <ligand>
        <name>GTP</name>
        <dbReference type="ChEBI" id="CHEBI:37565"/>
    </ligand>
</feature>
<comment type="similarity">
    <text evidence="20">Belongs to the DHBP synthase family.</text>
</comment>
<evidence type="ECO:0000256" key="15">
    <source>
        <dbReference type="ARBA" id="ARBA00023239"/>
    </source>
</evidence>
<keyword evidence="10 19" id="KW-0378">Hydrolase</keyword>
<dbReference type="GO" id="GO:0030145">
    <property type="term" value="F:manganese ion binding"/>
    <property type="evidence" value="ECO:0007669"/>
    <property type="project" value="UniProtKB-UniRule"/>
</dbReference>
<evidence type="ECO:0000256" key="9">
    <source>
        <dbReference type="ARBA" id="ARBA00022741"/>
    </source>
</evidence>
<evidence type="ECO:0000256" key="4">
    <source>
        <dbReference type="ARBA" id="ARBA00004853"/>
    </source>
</evidence>
<feature type="binding site" evidence="19">
    <location>
        <position position="270"/>
    </location>
    <ligand>
        <name>Zn(2+)</name>
        <dbReference type="ChEBI" id="CHEBI:29105"/>
        <note>catalytic</note>
    </ligand>
</feature>
<dbReference type="InterPro" id="IPR036144">
    <property type="entry name" value="RibA-like_sf"/>
</dbReference>
<comment type="subunit">
    <text evidence="20">Homodimer.</text>
</comment>
<evidence type="ECO:0000313" key="22">
    <source>
        <dbReference type="EMBL" id="SNT29466.1"/>
    </source>
</evidence>
<dbReference type="PANTHER" id="PTHR21327:SF18">
    <property type="entry name" value="3,4-DIHYDROXY-2-BUTANONE 4-PHOSPHATE SYNTHASE"/>
    <property type="match status" value="1"/>
</dbReference>
<dbReference type="InterPro" id="IPR017945">
    <property type="entry name" value="DHBP_synth_RibB-like_a/b_dom"/>
</dbReference>
<dbReference type="GO" id="GO:0000287">
    <property type="term" value="F:magnesium ion binding"/>
    <property type="evidence" value="ECO:0007669"/>
    <property type="project" value="UniProtKB-UniRule"/>
</dbReference>
<gene>
    <name evidence="19" type="primary">ribA</name>
    <name evidence="20" type="synonym">ribB</name>
    <name evidence="22" type="ORF">SAMN05421642_11337</name>
</gene>
<feature type="binding site" evidence="19">
    <location>
        <begin position="298"/>
        <end position="300"/>
    </location>
    <ligand>
        <name>GTP</name>
        <dbReference type="ChEBI" id="CHEBI:37565"/>
    </ligand>
</feature>
<keyword evidence="9 19" id="KW-0547">Nucleotide-binding</keyword>
<feature type="binding site" evidence="20">
    <location>
        <position position="36"/>
    </location>
    <ligand>
        <name>D-ribulose 5-phosphate</name>
        <dbReference type="ChEBI" id="CHEBI:58121"/>
    </ligand>
</feature>